<dbReference type="EMBL" id="LBXN01000019">
    <property type="protein sequence ID" value="KKR33294.1"/>
    <property type="molecule type" value="Genomic_DNA"/>
</dbReference>
<dbReference type="AlphaFoldDB" id="A0A0G0PYR9"/>
<comment type="caution">
    <text evidence="2">The sequence shown here is derived from an EMBL/GenBank/DDBJ whole genome shotgun (WGS) entry which is preliminary data.</text>
</comment>
<sequence length="133" mass="15613">MKEIILVDANVLIRFLLRDHPKLSEEAKQIFLRGEKGEVKIYIDEVVIAETVWVLTSFYKIGREQLGQSLLKLISQDWMINSKKRIIIQTLDLFLSCRLDYIDCWLLAVSRINKISLKTFDKMLEKVSKQDLL</sequence>
<feature type="domain" description="PIN" evidence="1">
    <location>
        <begin position="5"/>
        <end position="129"/>
    </location>
</feature>
<name>A0A0G0PYR9_9BACT</name>
<dbReference type="InterPro" id="IPR002716">
    <property type="entry name" value="PIN_dom"/>
</dbReference>
<evidence type="ECO:0000313" key="3">
    <source>
        <dbReference type="Proteomes" id="UP000034539"/>
    </source>
</evidence>
<evidence type="ECO:0000259" key="1">
    <source>
        <dbReference type="Pfam" id="PF01850"/>
    </source>
</evidence>
<gene>
    <name evidence="2" type="ORF">UT63_C0019G0016</name>
</gene>
<dbReference type="Pfam" id="PF01850">
    <property type="entry name" value="PIN"/>
    <property type="match status" value="1"/>
</dbReference>
<organism evidence="2 3">
    <name type="scientific">Candidatus Gottesmanbacteria bacterium GW2011_GWC2_39_8</name>
    <dbReference type="NCBI Taxonomy" id="1618450"/>
    <lineage>
        <taxon>Bacteria</taxon>
        <taxon>Candidatus Gottesmaniibacteriota</taxon>
    </lineage>
</organism>
<evidence type="ECO:0000313" key="2">
    <source>
        <dbReference type="EMBL" id="KKR33294.1"/>
    </source>
</evidence>
<proteinExistence type="predicted"/>
<dbReference type="InterPro" id="IPR029060">
    <property type="entry name" value="PIN-like_dom_sf"/>
</dbReference>
<accession>A0A0G0PYR9</accession>
<reference evidence="2 3" key="1">
    <citation type="journal article" date="2015" name="Nature">
        <title>rRNA introns, odd ribosomes, and small enigmatic genomes across a large radiation of phyla.</title>
        <authorList>
            <person name="Brown C.T."/>
            <person name="Hug L.A."/>
            <person name="Thomas B.C."/>
            <person name="Sharon I."/>
            <person name="Castelle C.J."/>
            <person name="Singh A."/>
            <person name="Wilkins M.J."/>
            <person name="Williams K.H."/>
            <person name="Banfield J.F."/>
        </authorList>
    </citation>
    <scope>NUCLEOTIDE SEQUENCE [LARGE SCALE GENOMIC DNA]</scope>
</reference>
<dbReference type="Gene3D" id="3.40.50.1010">
    <property type="entry name" value="5'-nuclease"/>
    <property type="match status" value="1"/>
</dbReference>
<protein>
    <submittedName>
        <fullName evidence="2">PilT protein domain protein</fullName>
    </submittedName>
</protein>
<dbReference type="Proteomes" id="UP000034539">
    <property type="component" value="Unassembled WGS sequence"/>
</dbReference>
<dbReference type="SUPFAM" id="SSF88723">
    <property type="entry name" value="PIN domain-like"/>
    <property type="match status" value="1"/>
</dbReference>